<evidence type="ECO:0000256" key="3">
    <source>
        <dbReference type="ARBA" id="ARBA00022989"/>
    </source>
</evidence>
<dbReference type="FunCoup" id="B2A1C6">
    <property type="interactions" value="4"/>
</dbReference>
<evidence type="ECO:0000256" key="2">
    <source>
        <dbReference type="ARBA" id="ARBA00022692"/>
    </source>
</evidence>
<keyword evidence="9" id="KW-1185">Reference proteome</keyword>
<dbReference type="EMBL" id="CP001034">
    <property type="protein sequence ID" value="ACB86064.1"/>
    <property type="molecule type" value="Genomic_DNA"/>
</dbReference>
<feature type="compositionally biased region" description="Low complexity" evidence="5">
    <location>
        <begin position="774"/>
        <end position="784"/>
    </location>
</feature>
<keyword evidence="4 6" id="KW-0472">Membrane</keyword>
<evidence type="ECO:0000256" key="4">
    <source>
        <dbReference type="ARBA" id="ARBA00023136"/>
    </source>
</evidence>
<dbReference type="RefSeq" id="WP_012448908.1">
    <property type="nucleotide sequence ID" value="NC_010718.1"/>
</dbReference>
<evidence type="ECO:0000256" key="5">
    <source>
        <dbReference type="SAM" id="MobiDB-lite"/>
    </source>
</evidence>
<feature type="transmembrane region" description="Helical" evidence="6">
    <location>
        <begin position="435"/>
        <end position="454"/>
    </location>
</feature>
<gene>
    <name evidence="8" type="ordered locus">Nther_2501</name>
</gene>
<reference evidence="8 9" key="1">
    <citation type="submission" date="2008-04" db="EMBL/GenBank/DDBJ databases">
        <title>Complete sequence of chromosome of Natranaerobius thermophilus JW/NM-WN-LF.</title>
        <authorList>
            <consortium name="US DOE Joint Genome Institute"/>
            <person name="Copeland A."/>
            <person name="Lucas S."/>
            <person name="Lapidus A."/>
            <person name="Glavina del Rio T."/>
            <person name="Dalin E."/>
            <person name="Tice H."/>
            <person name="Bruce D."/>
            <person name="Goodwin L."/>
            <person name="Pitluck S."/>
            <person name="Chertkov O."/>
            <person name="Brettin T."/>
            <person name="Detter J.C."/>
            <person name="Han C."/>
            <person name="Kuske C.R."/>
            <person name="Schmutz J."/>
            <person name="Larimer F."/>
            <person name="Land M."/>
            <person name="Hauser L."/>
            <person name="Kyrpides N."/>
            <person name="Lykidis A."/>
            <person name="Mesbah N.M."/>
            <person name="Wiegel J."/>
        </authorList>
    </citation>
    <scope>NUCLEOTIDE SEQUENCE [LARGE SCALE GENOMIC DNA]</scope>
    <source>
        <strain evidence="9">ATCC BAA-1301 / DSM 18059 / JW/NM-WN-LF</strain>
    </source>
</reference>
<evidence type="ECO:0000256" key="6">
    <source>
        <dbReference type="SAM" id="Phobius"/>
    </source>
</evidence>
<dbReference type="eggNOG" id="COG0457">
    <property type="taxonomic scope" value="Bacteria"/>
</dbReference>
<feature type="transmembrane region" description="Helical" evidence="6">
    <location>
        <begin position="218"/>
        <end position="234"/>
    </location>
</feature>
<feature type="domain" description="O-antigen ligase-related" evidence="7">
    <location>
        <begin position="205"/>
        <end position="413"/>
    </location>
</feature>
<keyword evidence="2 6" id="KW-0812">Transmembrane</keyword>
<dbReference type="InterPro" id="IPR007016">
    <property type="entry name" value="O-antigen_ligase-rel_domated"/>
</dbReference>
<evidence type="ECO:0000313" key="9">
    <source>
        <dbReference type="Proteomes" id="UP000001683"/>
    </source>
</evidence>
<sequence length="784" mass="89658">MGPKKTLANDKNNIALYILLFVTAILLVYPPFYRGLFFDMELLFYNVLSFLFFGIFLVYNLATRKEKLLQSPVDFILLAFCFIYLINIFGAVTPREAVLELFKVANYFMIYLIVSRLPTQKTIQWLMYALVVAAVGVSFVGLGAGFETFEYPGAMGRWGRRIFTSLQYPNTAASFLTAGFFVALSRVMDEKQSFIKSIFGGAAHFILITFVFTMSRGAWLFFPVVLLLFWVLNFRRFINAFIYALIPGIVFLITAIPIWDAIQEDVAVGWLYVVLGTLASMALTFVFSYFFEGIGKLNNKSVHYGFIGILAVIILSVSIYGATNYEKAMDYMPEQVQSRVEAIDFRETGLGTRGELMETAWAMIKDSPILGAGGGGWEPLYHRYMERDYWATEVHSHIFQVGVETGIPGMLIFSAIWVGLIYQFYMIWRKKPENYYPASGIFVAAFALGGHSMIDFNLSLPAVAVYLWALFGLLTFYYNDAVGNRVGDIDESVSKKTASKKKPKKSRKKQGIFSGETRLEVVNNIAPYVMLLVTAIMLFYSTMVYFGYRDGRHGAAALQEGELDVAISSLERAITRDTLNSDFHFDLAMVYEGMYQHTGEMQYLEKAVETAEQGYELNPESGAVHRELGELLIRANQIDRGLELLERGTQVQPYYKDGYLLYAEALLNLGENSLQDGNVEEGTDYLEEVIEFRDVFLEHKDQTDEFDSFIFKAYVLLEEYERALDFKEYIELSRSGDKLPYMAIMYHELEDDESYEEVRAEMEEDEDDHEEYQEQYQELQELLD</sequence>
<feature type="transmembrane region" description="Helical" evidence="6">
    <location>
        <begin position="528"/>
        <end position="548"/>
    </location>
</feature>
<dbReference type="SUPFAM" id="SSF48452">
    <property type="entry name" value="TPR-like"/>
    <property type="match status" value="1"/>
</dbReference>
<feature type="transmembrane region" description="Helical" evidence="6">
    <location>
        <begin position="126"/>
        <end position="146"/>
    </location>
</feature>
<dbReference type="PANTHER" id="PTHR37422">
    <property type="entry name" value="TEICHURONIC ACID BIOSYNTHESIS PROTEIN TUAE"/>
    <property type="match status" value="1"/>
</dbReference>
<organism evidence="8 9">
    <name type="scientific">Natranaerobius thermophilus (strain ATCC BAA-1301 / DSM 18059 / JW/NM-WN-LF)</name>
    <dbReference type="NCBI Taxonomy" id="457570"/>
    <lineage>
        <taxon>Bacteria</taxon>
        <taxon>Bacillati</taxon>
        <taxon>Bacillota</taxon>
        <taxon>Clostridia</taxon>
        <taxon>Natranaerobiales</taxon>
        <taxon>Natranaerobiaceae</taxon>
        <taxon>Natranaerobius</taxon>
    </lineage>
</organism>
<evidence type="ECO:0000313" key="8">
    <source>
        <dbReference type="EMBL" id="ACB86064.1"/>
    </source>
</evidence>
<dbReference type="Gene3D" id="1.25.40.10">
    <property type="entry name" value="Tetratricopeptide repeat domain"/>
    <property type="match status" value="1"/>
</dbReference>
<feature type="transmembrane region" description="Helical" evidence="6">
    <location>
        <begin position="42"/>
        <end position="61"/>
    </location>
</feature>
<evidence type="ECO:0000256" key="1">
    <source>
        <dbReference type="ARBA" id="ARBA00004141"/>
    </source>
</evidence>
<dbReference type="HOGENOM" id="CLU_011929_0_0_9"/>
<feature type="region of interest" description="Disordered" evidence="5">
    <location>
        <begin position="757"/>
        <end position="784"/>
    </location>
</feature>
<feature type="transmembrane region" description="Helical" evidence="6">
    <location>
        <begin position="407"/>
        <end position="428"/>
    </location>
</feature>
<feature type="transmembrane region" description="Helical" evidence="6">
    <location>
        <begin position="166"/>
        <end position="187"/>
    </location>
</feature>
<reference evidence="8 9" key="2">
    <citation type="journal article" date="2011" name="J. Bacteriol.">
        <title>Complete genome sequence of the anaerobic, halophilic alkalithermophile Natranaerobius thermophilus JW/NM-WN-LF.</title>
        <authorList>
            <person name="Zhao B."/>
            <person name="Mesbah N.M."/>
            <person name="Dalin E."/>
            <person name="Goodwin L."/>
            <person name="Nolan M."/>
            <person name="Pitluck S."/>
            <person name="Chertkov O."/>
            <person name="Brettin T.S."/>
            <person name="Han J."/>
            <person name="Larimer F.W."/>
            <person name="Land M.L."/>
            <person name="Hauser L."/>
            <person name="Kyrpides N."/>
            <person name="Wiegel J."/>
        </authorList>
    </citation>
    <scope>NUCLEOTIDE SEQUENCE [LARGE SCALE GENOMIC DNA]</scope>
    <source>
        <strain evidence="9">ATCC BAA-1301 / DSM 18059 / JW/NM-WN-LF</strain>
    </source>
</reference>
<proteinExistence type="predicted"/>
<feature type="transmembrane region" description="Helical" evidence="6">
    <location>
        <begin position="241"/>
        <end position="259"/>
    </location>
</feature>
<dbReference type="AlphaFoldDB" id="B2A1C6"/>
<feature type="transmembrane region" description="Helical" evidence="6">
    <location>
        <begin position="303"/>
        <end position="323"/>
    </location>
</feature>
<dbReference type="KEGG" id="nth:Nther_2501"/>
<keyword evidence="3 6" id="KW-1133">Transmembrane helix</keyword>
<feature type="compositionally biased region" description="Acidic residues" evidence="5">
    <location>
        <begin position="762"/>
        <end position="773"/>
    </location>
</feature>
<dbReference type="InterPro" id="IPR051533">
    <property type="entry name" value="WaaL-like"/>
</dbReference>
<dbReference type="OrthoDB" id="1808577at2"/>
<dbReference type="PANTHER" id="PTHR37422:SF23">
    <property type="entry name" value="TEICHURONIC ACID BIOSYNTHESIS PROTEIN TUAE"/>
    <property type="match status" value="1"/>
</dbReference>
<dbReference type="InterPro" id="IPR011990">
    <property type="entry name" value="TPR-like_helical_dom_sf"/>
</dbReference>
<evidence type="ECO:0000259" key="7">
    <source>
        <dbReference type="Pfam" id="PF04932"/>
    </source>
</evidence>
<accession>B2A1C6</accession>
<protein>
    <submittedName>
        <fullName evidence="8">O-antigen polymerase</fullName>
    </submittedName>
</protein>
<dbReference type="Pfam" id="PF04932">
    <property type="entry name" value="Wzy_C"/>
    <property type="match status" value="1"/>
</dbReference>
<feature type="transmembrane region" description="Helical" evidence="6">
    <location>
        <begin position="73"/>
        <end position="91"/>
    </location>
</feature>
<feature type="transmembrane region" description="Helical" evidence="6">
    <location>
        <begin position="271"/>
        <end position="291"/>
    </location>
</feature>
<feature type="transmembrane region" description="Helical" evidence="6">
    <location>
        <begin position="12"/>
        <end position="30"/>
    </location>
</feature>
<dbReference type="GO" id="GO:0016020">
    <property type="term" value="C:membrane"/>
    <property type="evidence" value="ECO:0007669"/>
    <property type="project" value="UniProtKB-SubCell"/>
</dbReference>
<dbReference type="InParanoid" id="B2A1C6"/>
<dbReference type="STRING" id="457570.Nther_2501"/>
<dbReference type="eggNOG" id="COG3307">
    <property type="taxonomic scope" value="Bacteria"/>
</dbReference>
<feature type="transmembrane region" description="Helical" evidence="6">
    <location>
        <begin position="460"/>
        <end position="478"/>
    </location>
</feature>
<comment type="subcellular location">
    <subcellularLocation>
        <location evidence="1">Membrane</location>
        <topology evidence="1">Multi-pass membrane protein</topology>
    </subcellularLocation>
</comment>
<dbReference type="Proteomes" id="UP000001683">
    <property type="component" value="Chromosome"/>
</dbReference>
<name>B2A1C6_NATTJ</name>